<dbReference type="SUPFAM" id="SSF56935">
    <property type="entry name" value="Porins"/>
    <property type="match status" value="1"/>
</dbReference>
<evidence type="ECO:0000256" key="5">
    <source>
        <dbReference type="ARBA" id="ARBA00023136"/>
    </source>
</evidence>
<comment type="subcellular location">
    <subcellularLocation>
        <location evidence="1">Cell outer membrane</location>
        <topology evidence="1">Multi-pass membrane protein</topology>
    </subcellularLocation>
</comment>
<evidence type="ECO:0000256" key="4">
    <source>
        <dbReference type="ARBA" id="ARBA00022729"/>
    </source>
</evidence>
<keyword evidence="5 7" id="KW-0472">Membrane</keyword>
<keyword evidence="4" id="KW-0732">Signal</keyword>
<evidence type="ECO:0000256" key="1">
    <source>
        <dbReference type="ARBA" id="ARBA00004571"/>
    </source>
</evidence>
<evidence type="ECO:0000256" key="6">
    <source>
        <dbReference type="ARBA" id="ARBA00023237"/>
    </source>
</evidence>
<dbReference type="GO" id="GO:0009279">
    <property type="term" value="C:cell outer membrane"/>
    <property type="evidence" value="ECO:0007669"/>
    <property type="project" value="UniProtKB-SubCell"/>
</dbReference>
<comment type="caution">
    <text evidence="8">The sequence shown here is derived from an EMBL/GenBank/DDBJ whole genome shotgun (WGS) entry which is preliminary data.</text>
</comment>
<feature type="transmembrane region" description="Helical" evidence="7">
    <location>
        <begin position="12"/>
        <end position="32"/>
    </location>
</feature>
<proteinExistence type="predicted"/>
<gene>
    <name evidence="8" type="ORF">S01H1_70391</name>
</gene>
<evidence type="ECO:0000313" key="8">
    <source>
        <dbReference type="EMBL" id="GAG33174.1"/>
    </source>
</evidence>
<evidence type="ECO:0000256" key="7">
    <source>
        <dbReference type="SAM" id="Phobius"/>
    </source>
</evidence>
<keyword evidence="7" id="KW-1133">Transmembrane helix</keyword>
<organism evidence="8">
    <name type="scientific">marine sediment metagenome</name>
    <dbReference type="NCBI Taxonomy" id="412755"/>
    <lineage>
        <taxon>unclassified sequences</taxon>
        <taxon>metagenomes</taxon>
        <taxon>ecological metagenomes</taxon>
    </lineage>
</organism>
<dbReference type="InterPro" id="IPR005017">
    <property type="entry name" value="OMPP1/FadL/TodX"/>
</dbReference>
<evidence type="ECO:0008006" key="9">
    <source>
        <dbReference type="Google" id="ProtNLM"/>
    </source>
</evidence>
<keyword evidence="2" id="KW-1134">Transmembrane beta strand</keyword>
<keyword evidence="3 7" id="KW-0812">Transmembrane</keyword>
<evidence type="ECO:0000256" key="3">
    <source>
        <dbReference type="ARBA" id="ARBA00022692"/>
    </source>
</evidence>
<dbReference type="AlphaFoldDB" id="X0WQC0"/>
<feature type="non-terminal residue" evidence="8">
    <location>
        <position position="103"/>
    </location>
</feature>
<evidence type="ECO:0000256" key="2">
    <source>
        <dbReference type="ARBA" id="ARBA00022452"/>
    </source>
</evidence>
<sequence>MNDKTNRAKISAIIASFFIFINTTALAGGLYINEFGTPSMGVAGAGTNAVASDASTSFHNPAGMARIKGKELMGTGGFIYSTVKFDSDSDTPIPGGNGGDAGG</sequence>
<reference evidence="8" key="1">
    <citation type="journal article" date="2014" name="Front. Microbiol.">
        <title>High frequency of phylogenetically diverse reductive dehalogenase-homologous genes in deep subseafloor sedimentary metagenomes.</title>
        <authorList>
            <person name="Kawai M."/>
            <person name="Futagami T."/>
            <person name="Toyoda A."/>
            <person name="Takaki Y."/>
            <person name="Nishi S."/>
            <person name="Hori S."/>
            <person name="Arai W."/>
            <person name="Tsubouchi T."/>
            <person name="Morono Y."/>
            <person name="Uchiyama I."/>
            <person name="Ito T."/>
            <person name="Fujiyama A."/>
            <person name="Inagaki F."/>
            <person name="Takami H."/>
        </authorList>
    </citation>
    <scope>NUCLEOTIDE SEQUENCE</scope>
    <source>
        <strain evidence="8">Expedition CK06-06</strain>
    </source>
</reference>
<name>X0WQC0_9ZZZZ</name>
<dbReference type="EMBL" id="BARS01046808">
    <property type="protein sequence ID" value="GAG33174.1"/>
    <property type="molecule type" value="Genomic_DNA"/>
</dbReference>
<protein>
    <recommendedName>
        <fullName evidence="9">Long-chain fatty acid transport protein</fullName>
    </recommendedName>
</protein>
<dbReference type="Gene3D" id="2.40.160.60">
    <property type="entry name" value="Outer membrane protein transport protein (OMPP1/FadL/TodX)"/>
    <property type="match status" value="1"/>
</dbReference>
<dbReference type="Pfam" id="PF03349">
    <property type="entry name" value="Toluene_X"/>
    <property type="match status" value="1"/>
</dbReference>
<accession>X0WQC0</accession>
<keyword evidence="6" id="KW-0998">Cell outer membrane</keyword>